<evidence type="ECO:0000256" key="12">
    <source>
        <dbReference type="ARBA" id="ARBA00022840"/>
    </source>
</evidence>
<dbReference type="InterPro" id="IPR052171">
    <property type="entry name" value="NHEJ_LigD"/>
</dbReference>
<dbReference type="Pfam" id="PF01068">
    <property type="entry name" value="DNA_ligase_A_M"/>
    <property type="match status" value="1"/>
</dbReference>
<evidence type="ECO:0000256" key="19">
    <source>
        <dbReference type="ARBA" id="ARBA00029943"/>
    </source>
</evidence>
<comment type="caution">
    <text evidence="23">The sequence shown here is derived from an EMBL/GenBank/DDBJ whole genome shotgun (WGS) entry which is preliminary data.</text>
</comment>
<keyword evidence="6" id="KW-0540">Nuclease</keyword>
<comment type="cofactor">
    <cofactor evidence="1">
        <name>Mn(2+)</name>
        <dbReference type="ChEBI" id="CHEBI:29035"/>
    </cofactor>
</comment>
<dbReference type="Proteomes" id="UP000264492">
    <property type="component" value="Unassembled WGS sequence"/>
</dbReference>
<dbReference type="NCBIfam" id="TIGR02779">
    <property type="entry name" value="NHEJ_ligase_lig"/>
    <property type="match status" value="1"/>
</dbReference>
<dbReference type="NCBIfam" id="TIGR02778">
    <property type="entry name" value="ligD_pol"/>
    <property type="match status" value="1"/>
</dbReference>
<feature type="compositionally biased region" description="Low complexity" evidence="21">
    <location>
        <begin position="186"/>
        <end position="197"/>
    </location>
</feature>
<evidence type="ECO:0000313" key="23">
    <source>
        <dbReference type="EMBL" id="RDZ28682.1"/>
    </source>
</evidence>
<evidence type="ECO:0000259" key="22">
    <source>
        <dbReference type="PROSITE" id="PS50160"/>
    </source>
</evidence>
<dbReference type="Pfam" id="PF13298">
    <property type="entry name" value="LigD_N"/>
    <property type="match status" value="1"/>
</dbReference>
<dbReference type="PANTHER" id="PTHR42705">
    <property type="entry name" value="BIFUNCTIONAL NON-HOMOLOGOUS END JOINING PROTEIN LIGD"/>
    <property type="match status" value="1"/>
</dbReference>
<dbReference type="AlphaFoldDB" id="A0A371K490"/>
<keyword evidence="24" id="KW-1185">Reference proteome</keyword>
<dbReference type="SUPFAM" id="SSF56091">
    <property type="entry name" value="DNA ligase/mRNA capping enzyme, catalytic domain"/>
    <property type="match status" value="1"/>
</dbReference>
<dbReference type="GO" id="GO:0004527">
    <property type="term" value="F:exonuclease activity"/>
    <property type="evidence" value="ECO:0007669"/>
    <property type="project" value="UniProtKB-KW"/>
</dbReference>
<dbReference type="EMBL" id="QTSU01000001">
    <property type="protein sequence ID" value="RDZ28682.1"/>
    <property type="molecule type" value="Genomic_DNA"/>
</dbReference>
<feature type="compositionally biased region" description="Basic and acidic residues" evidence="21">
    <location>
        <begin position="164"/>
        <end position="174"/>
    </location>
</feature>
<sequence length="814" mass="90373">MSLRDYARKRRFGQTPEPEDTPGKRGRSRQPIFVVQLHHARARHYDFRLEADGALKSWAVPKGPSLRAGERRLAVEVEDHPLAYAQFEGDIPEGHYGAGHVDVFDHGTWRCQGDPLLQLGQGKLDFELDGERLQGGYTLVRTRPSGKQTQWLLIKRNDAHARDTDADGLLRERPIGAQARKRPAKKAAAAKQSATQSKPRDRKRNWQAKARAAEGAKRAAMPAEQSPQLATLRAHPPSGDGWLHEVKWDGYRMLGHVRAGAVRLLSRNGLEWRERVPQAVAALAALAGRGIFDGELVALDAQGRSDFGLLQAALERGDSERLRLVLFDLTYLDGYDLRQSPLRARRALLRELLDARPSPWLAYSEQVEGPGAQVLQAAIDAGLEGIVSKRADSPYSGARSADWIKVKHAADESFVVVGYTAPRNSRQGFGSLLLAAQEHGGLRYAGRVGSGFGDEVLRTLSQRLKALGREQAVLELPAHLPISPRSVHWVQPRLMVDVRTRGRGKEGLVRQASFVRLREDLAPPPEKTMSETKLSSPDRVVYPRDGIRKRDVADYYEAVARWLLPELIERPISLLRCPDGVGDSCFFQKHHADSLGEGVHAVALEESKGPADYVYVKDLRGVLALVQMNTLEFHPWGAKIDDVDRPDRLVFDLDPAEDVPWTELKRAAREVRDRLQDVGLDSWPRLSGGKGLHVVVPIRRGPDWTEAKAFCEAFAQAMATQSPLRYLATASKAKRAGRIFIDWLRNARGATSVASWSLRARAGAPVAVPLRWEDLARVAAPAAFDIASAQRRAARLRCDPWAGFAQSKQRLPSL</sequence>
<keyword evidence="13" id="KW-0239">DNA-directed DNA polymerase</keyword>
<evidence type="ECO:0000256" key="21">
    <source>
        <dbReference type="SAM" id="MobiDB-lite"/>
    </source>
</evidence>
<dbReference type="NCBIfam" id="TIGR02776">
    <property type="entry name" value="NHEJ_ligase_prk"/>
    <property type="match status" value="1"/>
</dbReference>
<dbReference type="Gene3D" id="3.30.470.30">
    <property type="entry name" value="DNA ligase/mRNA capping enzyme"/>
    <property type="match status" value="1"/>
</dbReference>
<dbReference type="Gene3D" id="3.90.920.10">
    <property type="entry name" value="DNA primase, PRIM domain"/>
    <property type="match status" value="1"/>
</dbReference>
<dbReference type="GO" id="GO:0006281">
    <property type="term" value="P:DNA repair"/>
    <property type="evidence" value="ECO:0007669"/>
    <property type="project" value="UniProtKB-KW"/>
</dbReference>
<dbReference type="CDD" id="cd07906">
    <property type="entry name" value="Adenylation_DNA_ligase_LigD_LigC"/>
    <property type="match status" value="1"/>
</dbReference>
<gene>
    <name evidence="23" type="primary">ligD</name>
    <name evidence="23" type="ORF">DX914_06025</name>
</gene>
<evidence type="ECO:0000256" key="13">
    <source>
        <dbReference type="ARBA" id="ARBA00022932"/>
    </source>
</evidence>
<dbReference type="SUPFAM" id="SSF50249">
    <property type="entry name" value="Nucleic acid-binding proteins"/>
    <property type="match status" value="1"/>
</dbReference>
<keyword evidence="12" id="KW-0067">ATP-binding</keyword>
<dbReference type="PANTHER" id="PTHR42705:SF2">
    <property type="entry name" value="BIFUNCTIONAL NON-HOMOLOGOUS END JOINING PROTEIN LIGD"/>
    <property type="match status" value="1"/>
</dbReference>
<keyword evidence="9" id="KW-0227">DNA damage</keyword>
<keyword evidence="14" id="KW-0238">DNA-binding</keyword>
<dbReference type="EC" id="6.5.1.1" evidence="2"/>
<dbReference type="GO" id="GO:0046872">
    <property type="term" value="F:metal ion binding"/>
    <property type="evidence" value="ECO:0007669"/>
    <property type="project" value="UniProtKB-KW"/>
</dbReference>
<keyword evidence="17" id="KW-0464">Manganese</keyword>
<keyword evidence="7" id="KW-0479">Metal-binding</keyword>
<evidence type="ECO:0000256" key="14">
    <source>
        <dbReference type="ARBA" id="ARBA00023125"/>
    </source>
</evidence>
<keyword evidence="15" id="KW-0233">DNA recombination</keyword>
<comment type="catalytic activity">
    <reaction evidence="20">
        <text>ATP + (deoxyribonucleotide)n-3'-hydroxyl + 5'-phospho-(deoxyribonucleotide)m = (deoxyribonucleotide)n+m + AMP + diphosphate.</text>
        <dbReference type="EC" id="6.5.1.1"/>
    </reaction>
</comment>
<dbReference type="InterPro" id="IPR014143">
    <property type="entry name" value="NHEJ_ligase_prk"/>
</dbReference>
<evidence type="ECO:0000313" key="24">
    <source>
        <dbReference type="Proteomes" id="UP000264492"/>
    </source>
</evidence>
<dbReference type="InterPro" id="IPR014146">
    <property type="entry name" value="LigD_ligase_dom"/>
</dbReference>
<evidence type="ECO:0000256" key="5">
    <source>
        <dbReference type="ARBA" id="ARBA00022695"/>
    </source>
</evidence>
<evidence type="ECO:0000256" key="6">
    <source>
        <dbReference type="ARBA" id="ARBA00022722"/>
    </source>
</evidence>
<keyword evidence="8" id="KW-0547">Nucleotide-binding</keyword>
<dbReference type="GO" id="GO:0003910">
    <property type="term" value="F:DNA ligase (ATP) activity"/>
    <property type="evidence" value="ECO:0007669"/>
    <property type="project" value="UniProtKB-EC"/>
</dbReference>
<keyword evidence="18" id="KW-0511">Multifunctional enzyme</keyword>
<dbReference type="GO" id="GO:0005524">
    <property type="term" value="F:ATP binding"/>
    <property type="evidence" value="ECO:0007669"/>
    <property type="project" value="UniProtKB-KW"/>
</dbReference>
<evidence type="ECO:0000256" key="2">
    <source>
        <dbReference type="ARBA" id="ARBA00012727"/>
    </source>
</evidence>
<dbReference type="CDD" id="cd07971">
    <property type="entry name" value="OBF_DNA_ligase_LigD"/>
    <property type="match status" value="1"/>
</dbReference>
<dbReference type="PROSITE" id="PS50160">
    <property type="entry name" value="DNA_LIGASE_A3"/>
    <property type="match status" value="1"/>
</dbReference>
<evidence type="ECO:0000256" key="4">
    <source>
        <dbReference type="ARBA" id="ARBA00022679"/>
    </source>
</evidence>
<dbReference type="InterPro" id="IPR012309">
    <property type="entry name" value="DNA_ligase_ATP-dep_C"/>
</dbReference>
<organism evidence="23 24">
    <name type="scientific">Lysobacter silvisoli</name>
    <dbReference type="NCBI Taxonomy" id="2293254"/>
    <lineage>
        <taxon>Bacteria</taxon>
        <taxon>Pseudomonadati</taxon>
        <taxon>Pseudomonadota</taxon>
        <taxon>Gammaproteobacteria</taxon>
        <taxon>Lysobacterales</taxon>
        <taxon>Lysobacteraceae</taxon>
        <taxon>Lysobacter</taxon>
    </lineage>
</organism>
<accession>A0A371K490</accession>
<evidence type="ECO:0000256" key="17">
    <source>
        <dbReference type="ARBA" id="ARBA00023211"/>
    </source>
</evidence>
<evidence type="ECO:0000256" key="18">
    <source>
        <dbReference type="ARBA" id="ARBA00023268"/>
    </source>
</evidence>
<feature type="domain" description="ATP-dependent DNA ligase family profile" evidence="22">
    <location>
        <begin position="315"/>
        <end position="407"/>
    </location>
</feature>
<evidence type="ECO:0000256" key="16">
    <source>
        <dbReference type="ARBA" id="ARBA00023204"/>
    </source>
</evidence>
<evidence type="ECO:0000256" key="20">
    <source>
        <dbReference type="ARBA" id="ARBA00034003"/>
    </source>
</evidence>
<reference evidence="23 24" key="1">
    <citation type="submission" date="2018-08" db="EMBL/GenBank/DDBJ databases">
        <title>Lysobacter sp. zong2l5, whole genome shotgun sequence.</title>
        <authorList>
            <person name="Zhang X."/>
            <person name="Feng G."/>
            <person name="Zhu H."/>
        </authorList>
    </citation>
    <scope>NUCLEOTIDE SEQUENCE [LARGE SCALE GENOMIC DNA]</scope>
    <source>
        <strain evidence="24">zong2l5</strain>
    </source>
</reference>
<dbReference type="NCBIfam" id="TIGR02777">
    <property type="entry name" value="LigD_PE_dom"/>
    <property type="match status" value="1"/>
</dbReference>
<dbReference type="InterPro" id="IPR012310">
    <property type="entry name" value="DNA_ligase_ATP-dep_cent"/>
</dbReference>
<name>A0A371K490_9GAMM</name>
<dbReference type="OrthoDB" id="9802472at2"/>
<feature type="region of interest" description="Disordered" evidence="21">
    <location>
        <begin position="164"/>
        <end position="236"/>
    </location>
</feature>
<keyword evidence="4" id="KW-0808">Transferase</keyword>
<evidence type="ECO:0000256" key="3">
    <source>
        <dbReference type="ARBA" id="ARBA00022598"/>
    </source>
</evidence>
<evidence type="ECO:0000256" key="11">
    <source>
        <dbReference type="ARBA" id="ARBA00022839"/>
    </source>
</evidence>
<dbReference type="InterPro" id="IPR012340">
    <property type="entry name" value="NA-bd_OB-fold"/>
</dbReference>
<proteinExistence type="predicted"/>
<evidence type="ECO:0000256" key="7">
    <source>
        <dbReference type="ARBA" id="ARBA00022723"/>
    </source>
</evidence>
<dbReference type="Gene3D" id="2.40.50.140">
    <property type="entry name" value="Nucleic acid-binding proteins"/>
    <property type="match status" value="1"/>
</dbReference>
<keyword evidence="11" id="KW-0269">Exonuclease</keyword>
<dbReference type="RefSeq" id="WP_115858121.1">
    <property type="nucleotide sequence ID" value="NZ_QTSU01000001.1"/>
</dbReference>
<dbReference type="GO" id="GO:0003887">
    <property type="term" value="F:DNA-directed DNA polymerase activity"/>
    <property type="evidence" value="ECO:0007669"/>
    <property type="project" value="UniProtKB-KW"/>
</dbReference>
<dbReference type="InterPro" id="IPR033651">
    <property type="entry name" value="PaeLigD_Pol-like"/>
</dbReference>
<dbReference type="InterPro" id="IPR014144">
    <property type="entry name" value="LigD_PE_domain"/>
</dbReference>
<dbReference type="CDD" id="cd04862">
    <property type="entry name" value="PaeLigD_Pol_like"/>
    <property type="match status" value="1"/>
</dbReference>
<evidence type="ECO:0000256" key="9">
    <source>
        <dbReference type="ARBA" id="ARBA00022763"/>
    </source>
</evidence>
<protein>
    <recommendedName>
        <fullName evidence="2">DNA ligase (ATP)</fullName>
        <ecNumber evidence="2">6.5.1.1</ecNumber>
    </recommendedName>
    <alternativeName>
        <fullName evidence="19">NHEJ DNA polymerase</fullName>
    </alternativeName>
</protein>
<dbReference type="Pfam" id="PF21686">
    <property type="entry name" value="LigD_Prim-Pol"/>
    <property type="match status" value="1"/>
</dbReference>
<evidence type="ECO:0000256" key="10">
    <source>
        <dbReference type="ARBA" id="ARBA00022801"/>
    </source>
</evidence>
<evidence type="ECO:0000256" key="1">
    <source>
        <dbReference type="ARBA" id="ARBA00001936"/>
    </source>
</evidence>
<evidence type="ECO:0000256" key="15">
    <source>
        <dbReference type="ARBA" id="ARBA00023172"/>
    </source>
</evidence>
<dbReference type="Gene3D" id="3.30.1490.70">
    <property type="match status" value="1"/>
</dbReference>
<evidence type="ECO:0000256" key="8">
    <source>
        <dbReference type="ARBA" id="ARBA00022741"/>
    </source>
</evidence>
<dbReference type="Pfam" id="PF04679">
    <property type="entry name" value="DNA_ligase_A_C"/>
    <property type="match status" value="1"/>
</dbReference>
<keyword evidence="5" id="KW-0548">Nucleotidyltransferase</keyword>
<dbReference type="GO" id="GO:0006310">
    <property type="term" value="P:DNA recombination"/>
    <property type="evidence" value="ECO:0007669"/>
    <property type="project" value="UniProtKB-KW"/>
</dbReference>
<keyword evidence="10" id="KW-0378">Hydrolase</keyword>
<dbReference type="InterPro" id="IPR014145">
    <property type="entry name" value="LigD_pol_dom"/>
</dbReference>
<dbReference type="GO" id="GO:0003677">
    <property type="term" value="F:DNA binding"/>
    <property type="evidence" value="ECO:0007669"/>
    <property type="project" value="UniProtKB-KW"/>
</dbReference>
<keyword evidence="3 23" id="KW-0436">Ligase</keyword>
<keyword evidence="16" id="KW-0234">DNA repair</keyword>
<feature type="region of interest" description="Disordered" evidence="21">
    <location>
        <begin position="1"/>
        <end position="30"/>
    </location>
</feature>